<keyword evidence="2" id="KW-1185">Reference proteome</keyword>
<dbReference type="Proteomes" id="UP000663760">
    <property type="component" value="Chromosome 2"/>
</dbReference>
<proteinExistence type="predicted"/>
<accession>A0A7I8K6A7</accession>
<dbReference type="AlphaFoldDB" id="A0A7I8K6A7"/>
<evidence type="ECO:0000313" key="2">
    <source>
        <dbReference type="Proteomes" id="UP000663760"/>
    </source>
</evidence>
<sequence>MWNTISSIMMRSEVFLKFIYIWEWYESSFITNVYYLT</sequence>
<gene>
    <name evidence="1" type="ORF">SI8410_02003105</name>
</gene>
<dbReference type="EMBL" id="LR746265">
    <property type="protein sequence ID" value="CAA7391906.1"/>
    <property type="molecule type" value="Genomic_DNA"/>
</dbReference>
<reference evidence="1" key="1">
    <citation type="submission" date="2020-02" db="EMBL/GenBank/DDBJ databases">
        <authorList>
            <person name="Scholz U."/>
            <person name="Mascher M."/>
            <person name="Fiebig A."/>
        </authorList>
    </citation>
    <scope>NUCLEOTIDE SEQUENCE</scope>
</reference>
<organism evidence="1 2">
    <name type="scientific">Spirodela intermedia</name>
    <name type="common">Intermediate duckweed</name>
    <dbReference type="NCBI Taxonomy" id="51605"/>
    <lineage>
        <taxon>Eukaryota</taxon>
        <taxon>Viridiplantae</taxon>
        <taxon>Streptophyta</taxon>
        <taxon>Embryophyta</taxon>
        <taxon>Tracheophyta</taxon>
        <taxon>Spermatophyta</taxon>
        <taxon>Magnoliopsida</taxon>
        <taxon>Liliopsida</taxon>
        <taxon>Araceae</taxon>
        <taxon>Lemnoideae</taxon>
        <taxon>Spirodela</taxon>
    </lineage>
</organism>
<name>A0A7I8K6A7_SPIIN</name>
<protein>
    <submittedName>
        <fullName evidence="1">Uncharacterized protein</fullName>
    </submittedName>
</protein>
<evidence type="ECO:0000313" key="1">
    <source>
        <dbReference type="EMBL" id="CAA7391906.1"/>
    </source>
</evidence>